<keyword evidence="1" id="KW-0732">Signal</keyword>
<proteinExistence type="predicted"/>
<feature type="chain" id="PRO_5012718826" evidence="1">
    <location>
        <begin position="25"/>
        <end position="113"/>
    </location>
</feature>
<gene>
    <name evidence="2" type="ORF">SAMN06273570_5205</name>
</gene>
<dbReference type="EMBL" id="OCMY01000004">
    <property type="protein sequence ID" value="SOD61573.1"/>
    <property type="molecule type" value="Genomic_DNA"/>
</dbReference>
<evidence type="ECO:0000256" key="1">
    <source>
        <dbReference type="SAM" id="SignalP"/>
    </source>
</evidence>
<evidence type="ECO:0000313" key="2">
    <source>
        <dbReference type="EMBL" id="SOD61573.1"/>
    </source>
</evidence>
<dbReference type="RefSeq" id="WP_097098604.1">
    <property type="nucleotide sequence ID" value="NZ_OCMY01000004.1"/>
</dbReference>
<keyword evidence="3" id="KW-1185">Reference proteome</keyword>
<name>A0A286DSI7_9GAMM</name>
<reference evidence="3" key="1">
    <citation type="submission" date="2017-09" db="EMBL/GenBank/DDBJ databases">
        <authorList>
            <person name="Varghese N."/>
            <person name="Submissions S."/>
        </authorList>
    </citation>
    <scope>NUCLEOTIDE SEQUENCE [LARGE SCALE GENOMIC DNA]</scope>
    <source>
        <strain evidence="3">JKS000234</strain>
    </source>
</reference>
<dbReference type="Proteomes" id="UP000219271">
    <property type="component" value="Unassembled WGS sequence"/>
</dbReference>
<feature type="signal peptide" evidence="1">
    <location>
        <begin position="1"/>
        <end position="24"/>
    </location>
</feature>
<protein>
    <submittedName>
        <fullName evidence="2">Uncharacterized protein</fullName>
    </submittedName>
</protein>
<accession>A0A286DSI7</accession>
<organism evidence="2 3">
    <name type="scientific">Candidatus Pantoea floridensis</name>
    <dbReference type="NCBI Taxonomy" id="1938870"/>
    <lineage>
        <taxon>Bacteria</taxon>
        <taxon>Pseudomonadati</taxon>
        <taxon>Pseudomonadota</taxon>
        <taxon>Gammaproteobacteria</taxon>
        <taxon>Enterobacterales</taxon>
        <taxon>Erwiniaceae</taxon>
        <taxon>Pantoea</taxon>
    </lineage>
</organism>
<sequence length="113" mass="12031">MKQIFRTAFDALALSAGLSGAVFAAQPVSDVMVSQKPDQMNASVQLINSSMQQMLIALNQSAQNGTCWLDGKAFSQGAVATVAGHASACGLQHKTGWPQWRPVTEHNPELFGE</sequence>
<dbReference type="AlphaFoldDB" id="A0A286DSI7"/>
<evidence type="ECO:0000313" key="3">
    <source>
        <dbReference type="Proteomes" id="UP000219271"/>
    </source>
</evidence>